<dbReference type="InParanoid" id="A0A401GR17"/>
<dbReference type="STRING" id="139825.A0A401GR17"/>
<keyword evidence="3" id="KW-1185">Reference proteome</keyword>
<sequence length="396" mass="42711">MSFSATCSKFSLRGAVLSATCRDFDGNNVDSTLNLDAFIGNDDGKFNWDSAQFSLSASDVELNGVFLCASLTRRDGAVKKAALNLNFCVENMNGQLGFKRPSTKIAEGCTLWSLDSNTGKLSTLCVANDGNFHLSTIDLNEHLSNDDGKFNPDGRNFTYTARNVRLDGLVVRAELRYNEEWVEAAYDLQQCLWNGNGNLQFESHDAWYDSDGPLVRFLESLLVTGYTIAGMDDISGDTDAAMRATAQCSYYTIVFGAALLGSCFGGPVGAAVGGAFIIPAALSVKGLIGKNFEDPQLRQEVTTVALYAFIKDTLIGGVGAGVAYGVAEYVRKCLVRWIDGLDTAALEFLASLIRKGLRNFSALVTGDTVKKVLLEVSGGLNGNEDNINAIRKKYSE</sequence>
<accession>A0A401GR17</accession>
<evidence type="ECO:0000259" key="1">
    <source>
        <dbReference type="SMART" id="SM01111"/>
    </source>
</evidence>
<feature type="domain" description="Cyanovirin-N" evidence="1">
    <location>
        <begin position="106"/>
        <end position="201"/>
    </location>
</feature>
<dbReference type="AlphaFoldDB" id="A0A401GR17"/>
<dbReference type="SUPFAM" id="SSF51322">
    <property type="entry name" value="Cyanovirin-N"/>
    <property type="match status" value="2"/>
</dbReference>
<dbReference type="InterPro" id="IPR011058">
    <property type="entry name" value="Cyanovirin-N"/>
</dbReference>
<dbReference type="GeneID" id="38781572"/>
<protein>
    <recommendedName>
        <fullName evidence="1">Cyanovirin-N domain-containing protein</fullName>
    </recommendedName>
</protein>
<organism evidence="2 3">
    <name type="scientific">Sparassis crispa</name>
    <dbReference type="NCBI Taxonomy" id="139825"/>
    <lineage>
        <taxon>Eukaryota</taxon>
        <taxon>Fungi</taxon>
        <taxon>Dikarya</taxon>
        <taxon>Basidiomycota</taxon>
        <taxon>Agaricomycotina</taxon>
        <taxon>Agaricomycetes</taxon>
        <taxon>Polyporales</taxon>
        <taxon>Sparassidaceae</taxon>
        <taxon>Sparassis</taxon>
    </lineage>
</organism>
<dbReference type="RefSeq" id="XP_027615568.1">
    <property type="nucleotide sequence ID" value="XM_027759767.1"/>
</dbReference>
<dbReference type="Proteomes" id="UP000287166">
    <property type="component" value="Unassembled WGS sequence"/>
</dbReference>
<evidence type="ECO:0000313" key="2">
    <source>
        <dbReference type="EMBL" id="GBE84655.1"/>
    </source>
</evidence>
<proteinExistence type="predicted"/>
<dbReference type="InterPro" id="IPR036673">
    <property type="entry name" value="Cyanovirin-N_sf"/>
</dbReference>
<reference evidence="2 3" key="1">
    <citation type="journal article" date="2018" name="Sci. Rep.">
        <title>Genome sequence of the cauliflower mushroom Sparassis crispa (Hanabiratake) and its association with beneficial usage.</title>
        <authorList>
            <person name="Kiyama R."/>
            <person name="Furutani Y."/>
            <person name="Kawaguchi K."/>
            <person name="Nakanishi T."/>
        </authorList>
    </citation>
    <scope>NUCLEOTIDE SEQUENCE [LARGE SCALE GENOMIC DNA]</scope>
</reference>
<name>A0A401GR17_9APHY</name>
<gene>
    <name evidence="2" type="ORF">SCP_0606340</name>
</gene>
<dbReference type="SMART" id="SM01111">
    <property type="entry name" value="CVNH"/>
    <property type="match status" value="2"/>
</dbReference>
<dbReference type="Gene3D" id="2.30.60.10">
    <property type="entry name" value="Cyanovirin-N"/>
    <property type="match status" value="2"/>
</dbReference>
<dbReference type="OrthoDB" id="2784301at2759"/>
<dbReference type="Pfam" id="PF08881">
    <property type="entry name" value="CVNH"/>
    <property type="match status" value="2"/>
</dbReference>
<dbReference type="PANTHER" id="PTHR42076:SF1">
    <property type="entry name" value="CYANOVIRIN-N DOMAIN-CONTAINING PROTEIN"/>
    <property type="match status" value="1"/>
</dbReference>
<dbReference type="PANTHER" id="PTHR42076">
    <property type="entry name" value="CYANOVIRIN-N HOMOLOG"/>
    <property type="match status" value="1"/>
</dbReference>
<dbReference type="EMBL" id="BFAD01000006">
    <property type="protein sequence ID" value="GBE84655.1"/>
    <property type="molecule type" value="Genomic_DNA"/>
</dbReference>
<evidence type="ECO:0000313" key="3">
    <source>
        <dbReference type="Proteomes" id="UP000287166"/>
    </source>
</evidence>
<comment type="caution">
    <text evidence="2">The sequence shown here is derived from an EMBL/GenBank/DDBJ whole genome shotgun (WGS) entry which is preliminary data.</text>
</comment>
<feature type="domain" description="Cyanovirin-N" evidence="1">
    <location>
        <begin position="2"/>
        <end position="98"/>
    </location>
</feature>